<dbReference type="InterPro" id="IPR050303">
    <property type="entry name" value="GatZ_KbaZ_carbometab"/>
</dbReference>
<reference evidence="10 11" key="1">
    <citation type="submission" date="2016-10" db="EMBL/GenBank/DDBJ databases">
        <authorList>
            <person name="de Groot N.N."/>
        </authorList>
    </citation>
    <scope>NUCLEOTIDE SEQUENCE [LARGE SCALE GENOMIC DNA]</scope>
    <source>
        <strain evidence="10 11">CGMCC 1.10434</strain>
    </source>
</reference>
<evidence type="ECO:0000256" key="2">
    <source>
        <dbReference type="ARBA" id="ARBA00022448"/>
    </source>
</evidence>
<feature type="transmembrane region" description="Helical" evidence="9">
    <location>
        <begin position="92"/>
        <end position="115"/>
    </location>
</feature>
<feature type="transmembrane region" description="Helical" evidence="9">
    <location>
        <begin position="136"/>
        <end position="162"/>
    </location>
</feature>
<feature type="transmembrane region" description="Helical" evidence="9">
    <location>
        <begin position="206"/>
        <end position="239"/>
    </location>
</feature>
<evidence type="ECO:0000313" key="10">
    <source>
        <dbReference type="EMBL" id="SEN72957.1"/>
    </source>
</evidence>
<gene>
    <name evidence="10" type="ORF">SAMN04488134_101755</name>
</gene>
<keyword evidence="5" id="KW-0598">Phosphotransferase system</keyword>
<proteinExistence type="predicted"/>
<dbReference type="GO" id="GO:0005886">
    <property type="term" value="C:plasma membrane"/>
    <property type="evidence" value="ECO:0007669"/>
    <property type="project" value="UniProtKB-SubCell"/>
</dbReference>
<name>A0A1H8IYH3_9BACI</name>
<dbReference type="InterPro" id="IPR004700">
    <property type="entry name" value="PTS_IIC_man"/>
</dbReference>
<keyword evidence="2" id="KW-0813">Transport</keyword>
<dbReference type="AlphaFoldDB" id="A0A1H8IYH3"/>
<dbReference type="GO" id="GO:0009401">
    <property type="term" value="P:phosphoenolpyruvate-dependent sugar phosphotransferase system"/>
    <property type="evidence" value="ECO:0007669"/>
    <property type="project" value="UniProtKB-KW"/>
</dbReference>
<keyword evidence="11" id="KW-1185">Reference proteome</keyword>
<keyword evidence="6 9" id="KW-0812">Transmembrane</keyword>
<dbReference type="PROSITE" id="PS51106">
    <property type="entry name" value="PTS_EIIC_TYPE_4"/>
    <property type="match status" value="1"/>
</dbReference>
<evidence type="ECO:0000256" key="9">
    <source>
        <dbReference type="SAM" id="Phobius"/>
    </source>
</evidence>
<evidence type="ECO:0000256" key="6">
    <source>
        <dbReference type="ARBA" id="ARBA00022692"/>
    </source>
</evidence>
<protein>
    <submittedName>
        <fullName evidence="10">PTS system, mannose-specific IIC component</fullName>
    </submittedName>
</protein>
<evidence type="ECO:0000256" key="8">
    <source>
        <dbReference type="ARBA" id="ARBA00023136"/>
    </source>
</evidence>
<dbReference type="PANTHER" id="PTHR32502">
    <property type="entry name" value="N-ACETYLGALACTOSAMINE PERMEASE II COMPONENT-RELATED"/>
    <property type="match status" value="1"/>
</dbReference>
<keyword evidence="7 9" id="KW-1133">Transmembrane helix</keyword>
<dbReference type="STRING" id="872970.SAMN04488134_101755"/>
<evidence type="ECO:0000256" key="7">
    <source>
        <dbReference type="ARBA" id="ARBA00022989"/>
    </source>
</evidence>
<keyword evidence="3" id="KW-1003">Cell membrane</keyword>
<sequence length="268" mass="28161">MFVQALMIGLIAGIGILDGRILGQVMLDRPLVTGTLVGVVLGDIEQGIVIGAQLELVWMGLTGIGASTPPDVVTGGVLGTAFAIMSGSGFEVALALAVPIAVLAQTLGVLCRIVNSYFTQKADMYAKKADFRGVTIMMWIPVSLFFLSTFIPSFLAIMLGATRVEGFINAVPDAIMAGLGVAGVLLPAIGFALLLDMLYSKKMAVFFFVGFLLVSYTALDTMAIALLGACLAVILHFYAPSIKGSGDNHAKSYQPITDNLTEGEIDFD</sequence>
<feature type="transmembrane region" description="Helical" evidence="9">
    <location>
        <begin position="174"/>
        <end position="194"/>
    </location>
</feature>
<dbReference type="Pfam" id="PF03609">
    <property type="entry name" value="EII-Sor"/>
    <property type="match status" value="1"/>
</dbReference>
<dbReference type="RefSeq" id="WP_091494929.1">
    <property type="nucleotide sequence ID" value="NZ_FODJ01000001.1"/>
</dbReference>
<accession>A0A1H8IYH3</accession>
<evidence type="ECO:0000256" key="4">
    <source>
        <dbReference type="ARBA" id="ARBA00022597"/>
    </source>
</evidence>
<evidence type="ECO:0000313" key="11">
    <source>
        <dbReference type="Proteomes" id="UP000199300"/>
    </source>
</evidence>
<organism evidence="10 11">
    <name type="scientific">Amphibacillus marinus</name>
    <dbReference type="NCBI Taxonomy" id="872970"/>
    <lineage>
        <taxon>Bacteria</taxon>
        <taxon>Bacillati</taxon>
        <taxon>Bacillota</taxon>
        <taxon>Bacilli</taxon>
        <taxon>Bacillales</taxon>
        <taxon>Bacillaceae</taxon>
        <taxon>Amphibacillus</taxon>
    </lineage>
</organism>
<evidence type="ECO:0000256" key="1">
    <source>
        <dbReference type="ARBA" id="ARBA00004651"/>
    </source>
</evidence>
<dbReference type="OrthoDB" id="7058816at2"/>
<comment type="subcellular location">
    <subcellularLocation>
        <location evidence="1">Cell membrane</location>
        <topology evidence="1">Multi-pass membrane protein</topology>
    </subcellularLocation>
</comment>
<dbReference type="Proteomes" id="UP000199300">
    <property type="component" value="Unassembled WGS sequence"/>
</dbReference>
<keyword evidence="8 9" id="KW-0472">Membrane</keyword>
<dbReference type="EMBL" id="FODJ01000001">
    <property type="protein sequence ID" value="SEN72957.1"/>
    <property type="molecule type" value="Genomic_DNA"/>
</dbReference>
<evidence type="ECO:0000256" key="5">
    <source>
        <dbReference type="ARBA" id="ARBA00022683"/>
    </source>
</evidence>
<evidence type="ECO:0000256" key="3">
    <source>
        <dbReference type="ARBA" id="ARBA00022475"/>
    </source>
</evidence>
<dbReference type="PANTHER" id="PTHR32502:SF8">
    <property type="entry name" value="N-ACETYLGALACTOSAMINE PERMEASE IIC COMPONENT 1"/>
    <property type="match status" value="1"/>
</dbReference>
<keyword evidence="4" id="KW-0762">Sugar transport</keyword>